<accession>A0A6J3M5R9</accession>
<dbReference type="GO" id="GO:0005524">
    <property type="term" value="F:ATP binding"/>
    <property type="evidence" value="ECO:0007669"/>
    <property type="project" value="UniProtKB-KW"/>
</dbReference>
<reference evidence="12" key="1">
    <citation type="submission" date="2020-01" db="EMBL/GenBank/DDBJ databases">
        <authorList>
            <consortium name="DOE Joint Genome Institute"/>
            <person name="Haridas S."/>
            <person name="Albert R."/>
            <person name="Binder M."/>
            <person name="Bloem J."/>
            <person name="Labutti K."/>
            <person name="Salamov A."/>
            <person name="Andreopoulos B."/>
            <person name="Baker S.E."/>
            <person name="Barry K."/>
            <person name="Bills G."/>
            <person name="Bluhm B.H."/>
            <person name="Cannon C."/>
            <person name="Castanera R."/>
            <person name="Culley D.E."/>
            <person name="Daum C."/>
            <person name="Ezra D."/>
            <person name="Gonzalez J.B."/>
            <person name="Henrissat B."/>
            <person name="Kuo A."/>
            <person name="Liang C."/>
            <person name="Lipzen A."/>
            <person name="Lutzoni F."/>
            <person name="Magnuson J."/>
            <person name="Mondo S."/>
            <person name="Nolan M."/>
            <person name="Ohm R."/>
            <person name="Pangilinan J."/>
            <person name="Park H.-J."/>
            <person name="Ramirez L."/>
            <person name="Alfaro M."/>
            <person name="Sun H."/>
            <person name="Tritt A."/>
            <person name="Yoshinaga Y."/>
            <person name="Zwiers L.-H."/>
            <person name="Turgeon B.G."/>
            <person name="Goodwin S.B."/>
            <person name="Spatafora J.W."/>
            <person name="Crous P.W."/>
            <person name="Grigoriev I.V."/>
        </authorList>
    </citation>
    <scope>NUCLEOTIDE SEQUENCE</scope>
    <source>
        <strain evidence="12">CBS 342.82</strain>
    </source>
</reference>
<dbReference type="InterPro" id="IPR011009">
    <property type="entry name" value="Kinase-like_dom_sf"/>
</dbReference>
<dbReference type="RefSeq" id="XP_033460426.1">
    <property type="nucleotide sequence ID" value="XM_033604631.1"/>
</dbReference>
<evidence type="ECO:0000256" key="1">
    <source>
        <dbReference type="ARBA" id="ARBA00012513"/>
    </source>
</evidence>
<dbReference type="SUPFAM" id="SSF56112">
    <property type="entry name" value="Protein kinase-like (PK-like)"/>
    <property type="match status" value="1"/>
</dbReference>
<evidence type="ECO:0000256" key="5">
    <source>
        <dbReference type="ARBA" id="ARBA00022777"/>
    </source>
</evidence>
<reference evidence="12" key="2">
    <citation type="submission" date="2020-04" db="EMBL/GenBank/DDBJ databases">
        <authorList>
            <consortium name="NCBI Genome Project"/>
        </authorList>
    </citation>
    <scope>NUCLEOTIDE SEQUENCE</scope>
    <source>
        <strain evidence="12">CBS 342.82</strain>
    </source>
</reference>
<dbReference type="InterPro" id="IPR000719">
    <property type="entry name" value="Prot_kinase_dom"/>
</dbReference>
<evidence type="ECO:0000313" key="12">
    <source>
        <dbReference type="RefSeq" id="XP_033460426.1"/>
    </source>
</evidence>
<feature type="region of interest" description="Disordered" evidence="9">
    <location>
        <begin position="1"/>
        <end position="108"/>
    </location>
</feature>
<sequence>MHENDSSPLRSQSFLDRGLSGHPGLDPKGDRRTGSKDFRDYRSDTHGSGMISLPTKDSNGSQPLTRLSRNTFSKGFAESVSSRTSMSEPRLIRSAFPSKSTRPPRQSTRELTYNASYQPEQFDTPLHRYRRLGQLLNGTGHMVAGGMNEGIFVIERTDNKQKFIEKRLPIDRKSQRRRTRAEIDALTRLRHAGPCENINKIHESFFPGMTNYSCLILSFCELGSITDYISRKILQHLKTPESFAWHVLESVMCALVFCHYGVDVGAWKDRNAEWTTLCHLDVKPDNIWLTMQGSAGSMPRVVLGDFGCSVSPVDIDRGLAHALMLTHGTPRWLPPEAKTMSNDGRGRYGKATDIWQAGGTIQTMCRLTKSPEPQQAAARRPCGSTHYSRKLNSIVASCMEEVVSKRPSAVDCYRWIQDHKPEL</sequence>
<feature type="compositionally biased region" description="Polar residues" evidence="9">
    <location>
        <begin position="55"/>
        <end position="87"/>
    </location>
</feature>
<dbReference type="GeneID" id="54362431"/>
<evidence type="ECO:0000313" key="11">
    <source>
        <dbReference type="Proteomes" id="UP000504637"/>
    </source>
</evidence>
<feature type="compositionally biased region" description="Polar residues" evidence="9">
    <location>
        <begin position="97"/>
        <end position="108"/>
    </location>
</feature>
<dbReference type="EC" id="2.7.11.1" evidence="1"/>
<evidence type="ECO:0000256" key="2">
    <source>
        <dbReference type="ARBA" id="ARBA00022527"/>
    </source>
</evidence>
<evidence type="ECO:0000256" key="3">
    <source>
        <dbReference type="ARBA" id="ARBA00022679"/>
    </source>
</evidence>
<name>A0A6J3M5R9_9PEZI</name>
<evidence type="ECO:0000256" key="9">
    <source>
        <dbReference type="SAM" id="MobiDB-lite"/>
    </source>
</evidence>
<dbReference type="AlphaFoldDB" id="A0A6J3M5R9"/>
<keyword evidence="2" id="KW-0723">Serine/threonine-protein kinase</keyword>
<protein>
    <recommendedName>
        <fullName evidence="1">non-specific serine/threonine protein kinase</fullName>
        <ecNumber evidence="1">2.7.11.1</ecNumber>
    </recommendedName>
</protein>
<keyword evidence="11" id="KW-1185">Reference proteome</keyword>
<feature type="compositionally biased region" description="Basic and acidic residues" evidence="9">
    <location>
        <begin position="25"/>
        <end position="45"/>
    </location>
</feature>
<organism evidence="12">
    <name type="scientific">Dissoconium aciculare CBS 342.82</name>
    <dbReference type="NCBI Taxonomy" id="1314786"/>
    <lineage>
        <taxon>Eukaryota</taxon>
        <taxon>Fungi</taxon>
        <taxon>Dikarya</taxon>
        <taxon>Ascomycota</taxon>
        <taxon>Pezizomycotina</taxon>
        <taxon>Dothideomycetes</taxon>
        <taxon>Dothideomycetidae</taxon>
        <taxon>Mycosphaerellales</taxon>
        <taxon>Dissoconiaceae</taxon>
        <taxon>Dissoconium</taxon>
    </lineage>
</organism>
<dbReference type="InterPro" id="IPR050660">
    <property type="entry name" value="NEK_Ser/Thr_kinase"/>
</dbReference>
<dbReference type="SMART" id="SM00220">
    <property type="entry name" value="S_TKc"/>
    <property type="match status" value="1"/>
</dbReference>
<keyword evidence="3" id="KW-0808">Transferase</keyword>
<dbReference type="PROSITE" id="PS50011">
    <property type="entry name" value="PROTEIN_KINASE_DOM"/>
    <property type="match status" value="1"/>
</dbReference>
<comment type="catalytic activity">
    <reaction evidence="7">
        <text>L-threonyl-[protein] + ATP = O-phospho-L-threonyl-[protein] + ADP + H(+)</text>
        <dbReference type="Rhea" id="RHEA:46608"/>
        <dbReference type="Rhea" id="RHEA-COMP:11060"/>
        <dbReference type="Rhea" id="RHEA-COMP:11605"/>
        <dbReference type="ChEBI" id="CHEBI:15378"/>
        <dbReference type="ChEBI" id="CHEBI:30013"/>
        <dbReference type="ChEBI" id="CHEBI:30616"/>
        <dbReference type="ChEBI" id="CHEBI:61977"/>
        <dbReference type="ChEBI" id="CHEBI:456216"/>
        <dbReference type="EC" id="2.7.11.1"/>
    </reaction>
</comment>
<evidence type="ECO:0000256" key="6">
    <source>
        <dbReference type="ARBA" id="ARBA00022840"/>
    </source>
</evidence>
<reference evidence="12" key="3">
    <citation type="submission" date="2025-08" db="UniProtKB">
        <authorList>
            <consortium name="RefSeq"/>
        </authorList>
    </citation>
    <scope>IDENTIFICATION</scope>
    <source>
        <strain evidence="12">CBS 342.82</strain>
    </source>
</reference>
<dbReference type="OrthoDB" id="310217at2759"/>
<gene>
    <name evidence="12" type="ORF">K489DRAFT_379385</name>
</gene>
<proteinExistence type="predicted"/>
<feature type="domain" description="Protein kinase" evidence="10">
    <location>
        <begin position="129"/>
        <end position="423"/>
    </location>
</feature>
<evidence type="ECO:0000256" key="4">
    <source>
        <dbReference type="ARBA" id="ARBA00022741"/>
    </source>
</evidence>
<evidence type="ECO:0000259" key="10">
    <source>
        <dbReference type="PROSITE" id="PS50011"/>
    </source>
</evidence>
<evidence type="ECO:0000256" key="8">
    <source>
        <dbReference type="ARBA" id="ARBA00048679"/>
    </source>
</evidence>
<keyword evidence="4" id="KW-0547">Nucleotide-binding</keyword>
<dbReference type="Gene3D" id="1.10.510.10">
    <property type="entry name" value="Transferase(Phosphotransferase) domain 1"/>
    <property type="match status" value="1"/>
</dbReference>
<dbReference type="PANTHER" id="PTHR43671">
    <property type="entry name" value="SERINE/THREONINE-PROTEIN KINASE NEK"/>
    <property type="match status" value="1"/>
</dbReference>
<dbReference type="Pfam" id="PF00069">
    <property type="entry name" value="Pkinase"/>
    <property type="match status" value="1"/>
</dbReference>
<comment type="catalytic activity">
    <reaction evidence="8">
        <text>L-seryl-[protein] + ATP = O-phospho-L-seryl-[protein] + ADP + H(+)</text>
        <dbReference type="Rhea" id="RHEA:17989"/>
        <dbReference type="Rhea" id="RHEA-COMP:9863"/>
        <dbReference type="Rhea" id="RHEA-COMP:11604"/>
        <dbReference type="ChEBI" id="CHEBI:15378"/>
        <dbReference type="ChEBI" id="CHEBI:29999"/>
        <dbReference type="ChEBI" id="CHEBI:30616"/>
        <dbReference type="ChEBI" id="CHEBI:83421"/>
        <dbReference type="ChEBI" id="CHEBI:456216"/>
        <dbReference type="EC" id="2.7.11.1"/>
    </reaction>
</comment>
<dbReference type="PANTHER" id="PTHR43671:SF98">
    <property type="entry name" value="SERINE_THREONINE-PROTEIN KINASE NEK11"/>
    <property type="match status" value="1"/>
</dbReference>
<evidence type="ECO:0000256" key="7">
    <source>
        <dbReference type="ARBA" id="ARBA00047899"/>
    </source>
</evidence>
<keyword evidence="5" id="KW-0418">Kinase</keyword>
<dbReference type="GO" id="GO:0004674">
    <property type="term" value="F:protein serine/threonine kinase activity"/>
    <property type="evidence" value="ECO:0007669"/>
    <property type="project" value="UniProtKB-KW"/>
</dbReference>
<keyword evidence="6" id="KW-0067">ATP-binding</keyword>
<dbReference type="GO" id="GO:0005634">
    <property type="term" value="C:nucleus"/>
    <property type="evidence" value="ECO:0007669"/>
    <property type="project" value="TreeGrafter"/>
</dbReference>
<dbReference type="Proteomes" id="UP000504637">
    <property type="component" value="Unplaced"/>
</dbReference>
<feature type="compositionally biased region" description="Polar residues" evidence="9">
    <location>
        <begin position="1"/>
        <end position="14"/>
    </location>
</feature>